<evidence type="ECO:0000313" key="2">
    <source>
        <dbReference type="EMBL" id="KAK5539618.1"/>
    </source>
</evidence>
<dbReference type="GO" id="GO:0031390">
    <property type="term" value="C:Ctf18 RFC-like complex"/>
    <property type="evidence" value="ECO:0007669"/>
    <property type="project" value="InterPro"/>
</dbReference>
<evidence type="ECO:0008006" key="4">
    <source>
        <dbReference type="Google" id="ProtNLM"/>
    </source>
</evidence>
<dbReference type="Proteomes" id="UP001345827">
    <property type="component" value="Unassembled WGS sequence"/>
</dbReference>
<feature type="region of interest" description="Disordered" evidence="1">
    <location>
        <begin position="124"/>
        <end position="160"/>
    </location>
</feature>
<organism evidence="2 3">
    <name type="scientific">Vermiconidia calcicola</name>
    <dbReference type="NCBI Taxonomy" id="1690605"/>
    <lineage>
        <taxon>Eukaryota</taxon>
        <taxon>Fungi</taxon>
        <taxon>Dikarya</taxon>
        <taxon>Ascomycota</taxon>
        <taxon>Pezizomycotina</taxon>
        <taxon>Dothideomycetes</taxon>
        <taxon>Dothideomycetidae</taxon>
        <taxon>Mycosphaerellales</taxon>
        <taxon>Extremaceae</taxon>
        <taxon>Vermiconidia</taxon>
    </lineage>
</organism>
<protein>
    <recommendedName>
        <fullName evidence="4">Sister chromatid cohesion protein Dcc1</fullName>
    </recommendedName>
</protein>
<sequence length="505" mass="55914">MSSSQHPDFSPIPFSSTYPEQNFRLLELPPDLADDLEEQLHPRDPPTCGLRVYLKSAPTASSNKPLHGVQPAVRRRGARLNEEVGGGAGQGFLHLCTPARSWAIKQVSTSNSVYITQSIDEPRRKKRRINTGREDGHEDIRPDDEGGFIPRHQAGEGGGEEKRAYEAESGITTISQVRNILELIEVTSDPEEVESRVRETVPLYEGQDDDEKGGQHIGTRRDRKHEAQKIVRLQEILDDVPAPTTVILEAVRDVFVFGLSRSVEGMEEDVEALYIPSSALLLRAWRAFLQQCAISGVKFGGAWVDKEQIGVVFDDLARSADGEEEGHVLVAVVKAIFRRLAYQMYMQQSGMGRDLEETWVAKPAIPGIWTWRNDEVSEPIGRWVLDGLQRQSKSSSKPVPVDEFTHLWTEVLPDDWAGGCDVERLVKTVEGVDVIEDDQGTKILRFAGQGTDDVVALGLGSAKRPGVSVTAKTTTAAADDDAKAQKKRKWHEKFGAQRNAAGAKR</sequence>
<dbReference type="InterPro" id="IPR019128">
    <property type="entry name" value="Dcc1"/>
</dbReference>
<dbReference type="EMBL" id="JAXLQG010000005">
    <property type="protein sequence ID" value="KAK5539618.1"/>
    <property type="molecule type" value="Genomic_DNA"/>
</dbReference>
<accession>A0AAV9QF99</accession>
<evidence type="ECO:0000256" key="1">
    <source>
        <dbReference type="SAM" id="MobiDB-lite"/>
    </source>
</evidence>
<reference evidence="2 3" key="1">
    <citation type="submission" date="2023-06" db="EMBL/GenBank/DDBJ databases">
        <title>Black Yeasts Isolated from many extreme environments.</title>
        <authorList>
            <person name="Coleine C."/>
            <person name="Stajich J.E."/>
            <person name="Selbmann L."/>
        </authorList>
    </citation>
    <scope>NUCLEOTIDE SEQUENCE [LARGE SCALE GENOMIC DNA]</scope>
    <source>
        <strain evidence="2 3">CCFEE 5887</strain>
    </source>
</reference>
<name>A0AAV9QF99_9PEZI</name>
<dbReference type="AlphaFoldDB" id="A0AAV9QF99"/>
<evidence type="ECO:0000313" key="3">
    <source>
        <dbReference type="Proteomes" id="UP001345827"/>
    </source>
</evidence>
<gene>
    <name evidence="2" type="ORF">LTR25_003322</name>
</gene>
<dbReference type="Pfam" id="PF09724">
    <property type="entry name" value="Dcc1"/>
    <property type="match status" value="1"/>
</dbReference>
<comment type="caution">
    <text evidence="2">The sequence shown here is derived from an EMBL/GenBank/DDBJ whole genome shotgun (WGS) entry which is preliminary data.</text>
</comment>
<dbReference type="GO" id="GO:0007064">
    <property type="term" value="P:mitotic sister chromatid cohesion"/>
    <property type="evidence" value="ECO:0007669"/>
    <property type="project" value="InterPro"/>
</dbReference>
<feature type="compositionally biased region" description="Basic and acidic residues" evidence="1">
    <location>
        <begin position="131"/>
        <end position="144"/>
    </location>
</feature>
<proteinExistence type="predicted"/>
<keyword evidence="3" id="KW-1185">Reference proteome</keyword>
<feature type="region of interest" description="Disordered" evidence="1">
    <location>
        <begin position="470"/>
        <end position="505"/>
    </location>
</feature>